<dbReference type="Proteomes" id="UP001238179">
    <property type="component" value="Chromosome"/>
</dbReference>
<reference evidence="2" key="1">
    <citation type="journal article" date="2023" name="Int. J. Syst. Evol. Microbiol.">
        <title>Mesoterricola silvestris gen. nov., sp. nov., Mesoterricola sediminis sp. nov., Geothrix oryzae sp. nov., Geothrix edaphica sp. nov., Geothrix rubra sp. nov., and Geothrix limicola sp. nov., six novel members of Acidobacteriota isolated from soils.</title>
        <authorList>
            <person name="Itoh H."/>
            <person name="Sugisawa Y."/>
            <person name="Mise K."/>
            <person name="Xu Z."/>
            <person name="Kuniyasu M."/>
            <person name="Ushijima N."/>
            <person name="Kawano K."/>
            <person name="Kobayashi E."/>
            <person name="Shiratori Y."/>
            <person name="Masuda Y."/>
            <person name="Senoo K."/>
        </authorList>
    </citation>
    <scope>NUCLEOTIDE SEQUENCE [LARGE SCALE GENOMIC DNA]</scope>
    <source>
        <strain evidence="2">W79</strain>
    </source>
</reference>
<organism evidence="1 2">
    <name type="scientific">Mesoterricola silvestris</name>
    <dbReference type="NCBI Taxonomy" id="2927979"/>
    <lineage>
        <taxon>Bacteria</taxon>
        <taxon>Pseudomonadati</taxon>
        <taxon>Acidobacteriota</taxon>
        <taxon>Holophagae</taxon>
        <taxon>Holophagales</taxon>
        <taxon>Holophagaceae</taxon>
        <taxon>Mesoterricola</taxon>
    </lineage>
</organism>
<evidence type="ECO:0000313" key="1">
    <source>
        <dbReference type="EMBL" id="BDU72905.1"/>
    </source>
</evidence>
<dbReference type="KEGG" id="msil:METEAL_20790"/>
<evidence type="ECO:0000313" key="2">
    <source>
        <dbReference type="Proteomes" id="UP001238179"/>
    </source>
</evidence>
<protein>
    <submittedName>
        <fullName evidence="1">Uncharacterized protein</fullName>
    </submittedName>
</protein>
<keyword evidence="2" id="KW-1185">Reference proteome</keyword>
<gene>
    <name evidence="1" type="ORF">METEAL_20790</name>
</gene>
<name>A0AA48K9A3_9BACT</name>
<dbReference type="RefSeq" id="WP_316415817.1">
    <property type="nucleotide sequence ID" value="NZ_AP027080.1"/>
</dbReference>
<proteinExistence type="predicted"/>
<dbReference type="AlphaFoldDB" id="A0AA48K9A3"/>
<accession>A0AA48K9A3</accession>
<dbReference type="EMBL" id="AP027080">
    <property type="protein sequence ID" value="BDU72905.1"/>
    <property type="molecule type" value="Genomic_DNA"/>
</dbReference>
<sequence>MSTWHVTAVERLGAPSPQWPTIYGPASGSDPISANGLHTLDLTPFLVPMEDLTSQMERDLASSGFSSISLDLEDATGVLADMLGPESETMAAPGRYFGPWIQVWEHWGESNAELRFLGVMDESSIQWSEEDAETQATVIHASELLRERLITDFPEMLRPWPSVPTNSSQDWVQSTADALLESAAPDFTPRGTAATIEAGLWALGQLSWIASINHVQVQRAVFHVDQDPTLSTWSTNYSVPAPPASSVIIDGTAYAVDHLEWDTSIGGSVVEGDPATNFTESSYRPVRIILQGAPDLTGHLHLGDTVVWGIPESQRTHYLLTQGITSPASGSDGQRYVDLNTVEQLAVGDVLTLTFLDTSNSTPRKVTADLPAIIDLDGEIGRAWLAKPLNQGYAGVSKVRRNSQDPVLFDGLAFARALAAPFAVDATAFAPAPTDVPVLAFRPYDVASPSMYGVHCLQTIDLQGTLMAARRGSDNGSGSYTVAGIWTGSWASGWAWKGLPQADATHRIYGDVLQWPGSANSYAAPVIYTEGDLSGSAATPPNGWRQAWRSWKSLEHITQDPESTWNGTDVIWDTHTSSGDIPARVVHFSASTPTPGRYERTSEGTWTFQAHTADATLGGSSTPTVTGTYPAGNTLALGMGIRSNGDEEEALLALVVTGAAYPFSAVSACLLSQASGGALTVRQTAALWSTGSIPAGPWALGGGLVVQTWKQTIGGLDYPHTVLHKLNGTTVITSDLKTMEVIPQTIQPLMLRGDAGSRIIGGWYALAIETFMDEDYAAARRLRFLHLDSDLQVINGEPESDPSTPTDNGTNFSRGELIASILPDGAIIAKMVRTSATADEMAGIVGGRLFSIGNTLPTTVERLKLGASDPKGNTLSVAYSGDGMSVGDYMAKFAAAQLASAIASPDGSLSLVSQSAGPIRLRTLGSQQVSVQASERGEKSKSQVWQGYLRKVRITYNDILAKGSASVEIYGSYEGGKILEMDVSDLVCGPTMGVAIGRAIMTQYGRPLSILQETWVDRTAGASGDLAPTWWSTWRVGDRVVMDPFTAPATVNAYKILTLKPGLEDRSVKVELRKQPFPIRVEA</sequence>